<evidence type="ECO:0000313" key="2">
    <source>
        <dbReference type="Proteomes" id="UP001056120"/>
    </source>
</evidence>
<dbReference type="Proteomes" id="UP001056120">
    <property type="component" value="Linkage Group LG27"/>
</dbReference>
<reference evidence="1 2" key="2">
    <citation type="journal article" date="2022" name="Mol. Ecol. Resour.">
        <title>The genomes of chicory, endive, great burdock and yacon provide insights into Asteraceae paleo-polyploidization history and plant inulin production.</title>
        <authorList>
            <person name="Fan W."/>
            <person name="Wang S."/>
            <person name="Wang H."/>
            <person name="Wang A."/>
            <person name="Jiang F."/>
            <person name="Liu H."/>
            <person name="Zhao H."/>
            <person name="Xu D."/>
            <person name="Zhang Y."/>
        </authorList>
    </citation>
    <scope>NUCLEOTIDE SEQUENCE [LARGE SCALE GENOMIC DNA]</scope>
    <source>
        <strain evidence="2">cv. Yunnan</strain>
        <tissue evidence="1">Leaves</tissue>
    </source>
</reference>
<name>A0ACB8YMM5_9ASTR</name>
<reference evidence="2" key="1">
    <citation type="journal article" date="2022" name="Mol. Ecol. Resour.">
        <title>The genomes of chicory, endive, great burdock and yacon provide insights into Asteraceae palaeo-polyploidization history and plant inulin production.</title>
        <authorList>
            <person name="Fan W."/>
            <person name="Wang S."/>
            <person name="Wang H."/>
            <person name="Wang A."/>
            <person name="Jiang F."/>
            <person name="Liu H."/>
            <person name="Zhao H."/>
            <person name="Xu D."/>
            <person name="Zhang Y."/>
        </authorList>
    </citation>
    <scope>NUCLEOTIDE SEQUENCE [LARGE SCALE GENOMIC DNA]</scope>
    <source>
        <strain evidence="2">cv. Yunnan</strain>
    </source>
</reference>
<dbReference type="EMBL" id="CM042044">
    <property type="protein sequence ID" value="KAI3686310.1"/>
    <property type="molecule type" value="Genomic_DNA"/>
</dbReference>
<sequence>MSSSNPPKILKTHKNQFFCVEISMSFSLHIFFFTLLILHASPAPAAAATGGHGYGDRQVLTLKKLKWTQQQTVASNCFTQRSQRSRTEKNAIILELHNRDYCSGPRSDWNQRLLKNLLSDQIRVHSLQSRIKILLSNGLNQELSQAEIPLVSGAKLQTLNYVVTVGLGSRNITLIVDTGSDLTWVQCEPCGACYNQQEPLFNPSQSPSYKPVLCKSTTCDNLAYATGSSGVCGFNSTTCNYYVSYGDGAYTRGDLANDSLVLGTTLIKDFVFGCGRANDGLFGGVSGLMGLGRSALSVVSQTYGVFEGVFSYCLPSVSDEGLGSLILGDGTSLYKNFTPFSYTNLISNTMMPTFYFLNLTGISIGGVALQDSGFGKNEMLIDSGTVITRLKPTVYNALKTEFLKQFSGFPKAPAFSILDTCFNFSAYEEVEIPTMKMHFGMDAILKVDVTGIFYFAKADASQVCLAIAGLSDEEEIGIIGNYQQKNTRVVYNTKASTLGFAKETCSLD</sequence>
<protein>
    <submittedName>
        <fullName evidence="1">Uncharacterized protein</fullName>
    </submittedName>
</protein>
<keyword evidence="2" id="KW-1185">Reference proteome</keyword>
<proteinExistence type="predicted"/>
<accession>A0ACB8YMM5</accession>
<comment type="caution">
    <text evidence="1">The sequence shown here is derived from an EMBL/GenBank/DDBJ whole genome shotgun (WGS) entry which is preliminary data.</text>
</comment>
<evidence type="ECO:0000313" key="1">
    <source>
        <dbReference type="EMBL" id="KAI3686310.1"/>
    </source>
</evidence>
<organism evidence="1 2">
    <name type="scientific">Smallanthus sonchifolius</name>
    <dbReference type="NCBI Taxonomy" id="185202"/>
    <lineage>
        <taxon>Eukaryota</taxon>
        <taxon>Viridiplantae</taxon>
        <taxon>Streptophyta</taxon>
        <taxon>Embryophyta</taxon>
        <taxon>Tracheophyta</taxon>
        <taxon>Spermatophyta</taxon>
        <taxon>Magnoliopsida</taxon>
        <taxon>eudicotyledons</taxon>
        <taxon>Gunneridae</taxon>
        <taxon>Pentapetalae</taxon>
        <taxon>asterids</taxon>
        <taxon>campanulids</taxon>
        <taxon>Asterales</taxon>
        <taxon>Asteraceae</taxon>
        <taxon>Asteroideae</taxon>
        <taxon>Heliantheae alliance</taxon>
        <taxon>Millerieae</taxon>
        <taxon>Smallanthus</taxon>
    </lineage>
</organism>
<gene>
    <name evidence="1" type="ORF">L1987_79984</name>
</gene>